<comment type="caution">
    <text evidence="6">The sequence shown here is derived from an EMBL/GenBank/DDBJ whole genome shotgun (WGS) entry which is preliminary data.</text>
</comment>
<evidence type="ECO:0000259" key="5">
    <source>
        <dbReference type="Pfam" id="PF13399"/>
    </source>
</evidence>
<feature type="transmembrane region" description="Helical" evidence="3">
    <location>
        <begin position="46"/>
        <end position="64"/>
    </location>
</feature>
<dbReference type="Proteomes" id="UP000606922">
    <property type="component" value="Unassembled WGS sequence"/>
</dbReference>
<dbReference type="Pfam" id="PF03816">
    <property type="entry name" value="LytR_cpsA_psr"/>
    <property type="match status" value="1"/>
</dbReference>
<protein>
    <submittedName>
        <fullName evidence="6">LytTR family transcriptional regulator</fullName>
    </submittedName>
</protein>
<reference evidence="6" key="1">
    <citation type="journal article" date="2014" name="Int. J. Syst. Evol. Microbiol.">
        <title>Complete genome sequence of Corynebacterium casei LMG S-19264T (=DSM 44701T), isolated from a smear-ripened cheese.</title>
        <authorList>
            <consortium name="US DOE Joint Genome Institute (JGI-PGF)"/>
            <person name="Walter F."/>
            <person name="Albersmeier A."/>
            <person name="Kalinowski J."/>
            <person name="Ruckert C."/>
        </authorList>
    </citation>
    <scope>NUCLEOTIDE SEQUENCE</scope>
    <source>
        <strain evidence="6">CGMCC 1.12813</strain>
    </source>
</reference>
<dbReference type="PANTHER" id="PTHR33392">
    <property type="entry name" value="POLYISOPRENYL-TEICHOIC ACID--PEPTIDOGLYCAN TEICHOIC ACID TRANSFERASE TAGU"/>
    <property type="match status" value="1"/>
</dbReference>
<gene>
    <name evidence="6" type="ORF">GCM10010979_25520</name>
</gene>
<keyword evidence="3" id="KW-1133">Transmembrane helix</keyword>
<accession>A0A916WLS1</accession>
<dbReference type="InterPro" id="IPR004474">
    <property type="entry name" value="LytR_CpsA_psr"/>
</dbReference>
<evidence type="ECO:0000313" key="7">
    <source>
        <dbReference type="Proteomes" id="UP000606922"/>
    </source>
</evidence>
<dbReference type="AlphaFoldDB" id="A0A916WLS1"/>
<evidence type="ECO:0000256" key="3">
    <source>
        <dbReference type="SAM" id="Phobius"/>
    </source>
</evidence>
<evidence type="ECO:0000259" key="4">
    <source>
        <dbReference type="Pfam" id="PF03816"/>
    </source>
</evidence>
<proteinExistence type="inferred from homology"/>
<dbReference type="PANTHER" id="PTHR33392:SF6">
    <property type="entry name" value="POLYISOPRENYL-TEICHOIC ACID--PEPTIDOGLYCAN TEICHOIC ACID TRANSFERASE TAGU"/>
    <property type="match status" value="1"/>
</dbReference>
<dbReference type="InterPro" id="IPR027381">
    <property type="entry name" value="LytR/CpsA/Psr_C"/>
</dbReference>
<dbReference type="EMBL" id="BMGB01000001">
    <property type="protein sequence ID" value="GGB09801.1"/>
    <property type="molecule type" value="Genomic_DNA"/>
</dbReference>
<dbReference type="RefSeq" id="WP_229733302.1">
    <property type="nucleotide sequence ID" value="NZ_BMGB01000001.1"/>
</dbReference>
<keyword evidence="3" id="KW-0472">Membrane</keyword>
<feature type="domain" description="Cell envelope-related transcriptional attenuator" evidence="4">
    <location>
        <begin position="125"/>
        <end position="275"/>
    </location>
</feature>
<dbReference type="InterPro" id="IPR050922">
    <property type="entry name" value="LytR/CpsA/Psr_CW_biosynth"/>
</dbReference>
<reference evidence="6" key="2">
    <citation type="submission" date="2020-09" db="EMBL/GenBank/DDBJ databases">
        <authorList>
            <person name="Sun Q."/>
            <person name="Zhou Y."/>
        </authorList>
    </citation>
    <scope>NUCLEOTIDE SEQUENCE</scope>
    <source>
        <strain evidence="6">CGMCC 1.12813</strain>
    </source>
</reference>
<keyword evidence="3" id="KW-0812">Transmembrane</keyword>
<feature type="domain" description="LytR/CpsA/Psr regulator C-terminal" evidence="5">
    <location>
        <begin position="375"/>
        <end position="456"/>
    </location>
</feature>
<feature type="region of interest" description="Disordered" evidence="2">
    <location>
        <begin position="1"/>
        <end position="39"/>
    </location>
</feature>
<dbReference type="Gene3D" id="3.40.630.190">
    <property type="entry name" value="LCP protein"/>
    <property type="match status" value="1"/>
</dbReference>
<keyword evidence="7" id="KW-1185">Reference proteome</keyword>
<dbReference type="Pfam" id="PF13399">
    <property type="entry name" value="LytR_C"/>
    <property type="match status" value="1"/>
</dbReference>
<evidence type="ECO:0000256" key="2">
    <source>
        <dbReference type="SAM" id="MobiDB-lite"/>
    </source>
</evidence>
<sequence>MTSRPNSYDDFPLPVDPALGGQPPFEPPQPPVPPQRPKRRRHVMRWIGLVVAIAVLAAGGYVFFNYQRFVSGVNQIDAIDSSGDDAFDGTDQNILLVGDDHRPDGASDAQLAQLGTTADGGGTSTDTMMVMHIPADGSSATLISFPRDSWVDVPGFGKNKLNAAFSLGGGNDDPAGGARLLIQVIEGMTGLHIDHYVRVSLLGFYNIAEALGPIDVCLNNPVNDRYSTLNLPAGVSTLNAQQALAFVRQRHGLPRGDLDRQVRQQYFLSVEARKILSAGTLLNPFKLGEVLDAVSGAIETDSGLNFIDLATQMKGLSADNITTATIPILGTPTINVGGSALSIVEVDTAAIPAFIEDLIGGPSAYETATAAAPADVTVAVLNGGAYNGSAAAATETLASFGFLTVAPASTEATATTTIQYPAGQEGAAKAVATYLPGAAVVASTTVSQVTVVLGGDGLMPAAPVAAEPAAPAPEATPAGTTYAAGACIN</sequence>
<feature type="compositionally biased region" description="Pro residues" evidence="2">
    <location>
        <begin position="24"/>
        <end position="35"/>
    </location>
</feature>
<evidence type="ECO:0000256" key="1">
    <source>
        <dbReference type="ARBA" id="ARBA00006068"/>
    </source>
</evidence>
<comment type="similarity">
    <text evidence="1">Belongs to the LytR/CpsA/Psr (LCP) family.</text>
</comment>
<dbReference type="Gene3D" id="3.30.70.2390">
    <property type="match status" value="1"/>
</dbReference>
<organism evidence="6 7">
    <name type="scientific">Conyzicola nivalis</name>
    <dbReference type="NCBI Taxonomy" id="1477021"/>
    <lineage>
        <taxon>Bacteria</taxon>
        <taxon>Bacillati</taxon>
        <taxon>Actinomycetota</taxon>
        <taxon>Actinomycetes</taxon>
        <taxon>Micrococcales</taxon>
        <taxon>Microbacteriaceae</taxon>
        <taxon>Conyzicola</taxon>
    </lineage>
</organism>
<evidence type="ECO:0000313" key="6">
    <source>
        <dbReference type="EMBL" id="GGB09801.1"/>
    </source>
</evidence>
<dbReference type="NCBIfam" id="TIGR00350">
    <property type="entry name" value="lytR_cpsA_psr"/>
    <property type="match status" value="1"/>
</dbReference>
<name>A0A916WLS1_9MICO</name>